<feature type="modified residue" description="N6-(pyridoxal phosphate)lysine" evidence="5">
    <location>
        <position position="207"/>
    </location>
</feature>
<dbReference type="PATRIC" id="fig|294710.3.peg.673"/>
<comment type="similarity">
    <text evidence="2 6">Belongs to the trans-sulfuration enzymes family.</text>
</comment>
<dbReference type="GO" id="GO:0030170">
    <property type="term" value="F:pyridoxal phosphate binding"/>
    <property type="evidence" value="ECO:0007669"/>
    <property type="project" value="InterPro"/>
</dbReference>
<dbReference type="GO" id="GO:0004124">
    <property type="term" value="F:cysteine synthase activity"/>
    <property type="evidence" value="ECO:0007669"/>
    <property type="project" value="TreeGrafter"/>
</dbReference>
<dbReference type="GO" id="GO:0019346">
    <property type="term" value="P:transsulfuration"/>
    <property type="evidence" value="ECO:0007669"/>
    <property type="project" value="InterPro"/>
</dbReference>
<dbReference type="Gene3D" id="3.90.1150.10">
    <property type="entry name" value="Aspartate Aminotransferase, domain 1"/>
    <property type="match status" value="1"/>
</dbReference>
<comment type="cofactor">
    <cofactor evidence="1 6">
        <name>pyridoxal 5'-phosphate</name>
        <dbReference type="ChEBI" id="CHEBI:597326"/>
    </cofactor>
</comment>
<dbReference type="GO" id="GO:0071269">
    <property type="term" value="P:L-homocysteine biosynthetic process"/>
    <property type="evidence" value="ECO:0007669"/>
    <property type="project" value="TreeGrafter"/>
</dbReference>
<keyword evidence="4 5" id="KW-0663">Pyridoxal phosphate</keyword>
<evidence type="ECO:0000256" key="4">
    <source>
        <dbReference type="ARBA" id="ARBA00022898"/>
    </source>
</evidence>
<dbReference type="GO" id="GO:0006535">
    <property type="term" value="P:cysteine biosynthetic process from serine"/>
    <property type="evidence" value="ECO:0007669"/>
    <property type="project" value="TreeGrafter"/>
</dbReference>
<dbReference type="Pfam" id="PF01053">
    <property type="entry name" value="Cys_Met_Meta_PP"/>
    <property type="match status" value="1"/>
</dbReference>
<evidence type="ECO:0000256" key="3">
    <source>
        <dbReference type="ARBA" id="ARBA00022679"/>
    </source>
</evidence>
<proteinExistence type="inferred from homology"/>
<dbReference type="GO" id="GO:0003961">
    <property type="term" value="F:O-acetylhomoserine aminocarboxypropyltransferase activity"/>
    <property type="evidence" value="ECO:0007669"/>
    <property type="project" value="TreeGrafter"/>
</dbReference>
<dbReference type="EMBL" id="LGGN01000055">
    <property type="protein sequence ID" value="KUK78238.1"/>
    <property type="molecule type" value="Genomic_DNA"/>
</dbReference>
<evidence type="ECO:0000313" key="7">
    <source>
        <dbReference type="EMBL" id="KUK78238.1"/>
    </source>
</evidence>
<evidence type="ECO:0000256" key="1">
    <source>
        <dbReference type="ARBA" id="ARBA00001933"/>
    </source>
</evidence>
<name>A0A101HK65_9BACT</name>
<dbReference type="GO" id="GO:0005737">
    <property type="term" value="C:cytoplasm"/>
    <property type="evidence" value="ECO:0007669"/>
    <property type="project" value="TreeGrafter"/>
</dbReference>
<dbReference type="SUPFAM" id="SSF53383">
    <property type="entry name" value="PLP-dependent transferases"/>
    <property type="match status" value="1"/>
</dbReference>
<dbReference type="Gene3D" id="3.40.640.10">
    <property type="entry name" value="Type I PLP-dependent aspartate aminotransferase-like (Major domain)"/>
    <property type="match status" value="1"/>
</dbReference>
<gene>
    <name evidence="7" type="ORF">XD92_0433</name>
</gene>
<dbReference type="AlphaFoldDB" id="A0A101HK65"/>
<dbReference type="Proteomes" id="UP000053860">
    <property type="component" value="Unassembled WGS sequence"/>
</dbReference>
<protein>
    <recommendedName>
        <fullName evidence="9">O-acetylhomoserine sulfhydrylase</fullName>
    </recommendedName>
</protein>
<dbReference type="PIRSF" id="PIRSF001434">
    <property type="entry name" value="CGS"/>
    <property type="match status" value="1"/>
</dbReference>
<accession>A0A101HK65</accession>
<dbReference type="InterPro" id="IPR000277">
    <property type="entry name" value="Cys/Met-Metab_PyrdxlP-dep_enz"/>
</dbReference>
<keyword evidence="3" id="KW-0808">Transferase</keyword>
<evidence type="ECO:0000256" key="5">
    <source>
        <dbReference type="PIRSR" id="PIRSR001434-2"/>
    </source>
</evidence>
<dbReference type="InterPro" id="IPR015422">
    <property type="entry name" value="PyrdxlP-dep_Trfase_small"/>
</dbReference>
<comment type="caution">
    <text evidence="7">The sequence shown here is derived from an EMBL/GenBank/DDBJ whole genome shotgun (WGS) entry which is preliminary data.</text>
</comment>
<evidence type="ECO:0000256" key="6">
    <source>
        <dbReference type="RuleBase" id="RU362118"/>
    </source>
</evidence>
<reference evidence="8" key="1">
    <citation type="journal article" date="2015" name="MBio">
        <title>Genome-Resolved Metagenomic Analysis Reveals Roles for Candidate Phyla and Other Microbial Community Members in Biogeochemical Transformations in Oil Reservoirs.</title>
        <authorList>
            <person name="Hu P."/>
            <person name="Tom L."/>
            <person name="Singh A."/>
            <person name="Thomas B.C."/>
            <person name="Baker B.J."/>
            <person name="Piceno Y.M."/>
            <person name="Andersen G.L."/>
            <person name="Banfield J.F."/>
        </authorList>
    </citation>
    <scope>NUCLEOTIDE SEQUENCE [LARGE SCALE GENOMIC DNA]</scope>
</reference>
<evidence type="ECO:0008006" key="9">
    <source>
        <dbReference type="Google" id="ProtNLM"/>
    </source>
</evidence>
<sequence>MNETRYETKLLSLPYPKPDAYGSLSMPVYHALAYEFASAEEMEAAFCGRTAEHTYSRVTNPTVQFFEERVKAVTGAYGVTALNSGMAAISNTFITLARSGSNLVTSRHLFGNTYSFFVNTLSAFGVDIRFCDLTNPADVEANLDENTCGVYVEVITNPQMEVADLKVLSDVAHKRNIPLIADTTIVPFTTFRSGDFGVDIDVVSSTKYISGGGTSLGGLIIDYGQFDWSHSPKLKPFADASQSAFHCKLRKEIHRNLGAYMTPEVAYVQSLGLETLQVRYERHASSCLEIAKRLQSLPGVEAVNYTGLPDNAFYAVSRKQFGDYPGAMLTFDLDSKERCYSFLNRLKLIRRATNLFDNRSLIIHPASTIYGTFTPEQRSAMGIKETTLRLSVGLESVDDLLKDIRQAIGNQQSVF</sequence>
<dbReference type="InterPro" id="IPR006235">
    <property type="entry name" value="OAc-hSer/O-AcSer_sulfhydrylase"/>
</dbReference>
<dbReference type="InterPro" id="IPR015421">
    <property type="entry name" value="PyrdxlP-dep_Trfase_major"/>
</dbReference>
<organism evidence="7 8">
    <name type="scientific">Proteiniphilum acetatigenes</name>
    <dbReference type="NCBI Taxonomy" id="294710"/>
    <lineage>
        <taxon>Bacteria</taxon>
        <taxon>Pseudomonadati</taxon>
        <taxon>Bacteroidota</taxon>
        <taxon>Bacteroidia</taxon>
        <taxon>Bacteroidales</taxon>
        <taxon>Dysgonomonadaceae</taxon>
        <taxon>Proteiniphilum</taxon>
    </lineage>
</organism>
<evidence type="ECO:0000313" key="8">
    <source>
        <dbReference type="Proteomes" id="UP000053860"/>
    </source>
</evidence>
<dbReference type="PANTHER" id="PTHR43797:SF2">
    <property type="entry name" value="HOMOCYSTEINE_CYSTEINE SYNTHASE"/>
    <property type="match status" value="1"/>
</dbReference>
<evidence type="ECO:0000256" key="2">
    <source>
        <dbReference type="ARBA" id="ARBA00009077"/>
    </source>
</evidence>
<dbReference type="InterPro" id="IPR015424">
    <property type="entry name" value="PyrdxlP-dep_Trfase"/>
</dbReference>
<dbReference type="PANTHER" id="PTHR43797">
    <property type="entry name" value="HOMOCYSTEINE/CYSTEINE SYNTHASE"/>
    <property type="match status" value="1"/>
</dbReference>